<dbReference type="PROSITE" id="PS00287">
    <property type="entry name" value="CYSTATIN"/>
    <property type="match status" value="1"/>
</dbReference>
<evidence type="ECO:0000256" key="4">
    <source>
        <dbReference type="SAM" id="SignalP"/>
    </source>
</evidence>
<keyword evidence="1" id="KW-0646">Protease inhibitor</keyword>
<evidence type="ECO:0000256" key="2">
    <source>
        <dbReference type="ARBA" id="ARBA00022704"/>
    </source>
</evidence>
<dbReference type="SMART" id="SM00043">
    <property type="entry name" value="CY"/>
    <property type="match status" value="1"/>
</dbReference>
<keyword evidence="7" id="KW-1185">Reference proteome</keyword>
<dbReference type="OrthoDB" id="1908104at2759"/>
<evidence type="ECO:0000259" key="5">
    <source>
        <dbReference type="SMART" id="SM00043"/>
    </source>
</evidence>
<feature type="compositionally biased region" description="Polar residues" evidence="3">
    <location>
        <begin position="135"/>
        <end position="151"/>
    </location>
</feature>
<dbReference type="InterPro" id="IPR000010">
    <property type="entry name" value="Cystatin_dom"/>
</dbReference>
<dbReference type="SUPFAM" id="SSF54403">
    <property type="entry name" value="Cystatin/monellin"/>
    <property type="match status" value="1"/>
</dbReference>
<dbReference type="CDD" id="cd00042">
    <property type="entry name" value="CY"/>
    <property type="match status" value="1"/>
</dbReference>
<dbReference type="InterPro" id="IPR046350">
    <property type="entry name" value="Cystatin_sf"/>
</dbReference>
<dbReference type="EMBL" id="KK914578">
    <property type="protein sequence ID" value="KDP32576.1"/>
    <property type="molecule type" value="Genomic_DNA"/>
</dbReference>
<protein>
    <recommendedName>
        <fullName evidence="5">Cystatin domain-containing protein</fullName>
    </recommendedName>
</protein>
<feature type="region of interest" description="Disordered" evidence="3">
    <location>
        <begin position="135"/>
        <end position="157"/>
    </location>
</feature>
<dbReference type="Pfam" id="PF16845">
    <property type="entry name" value="SQAPI"/>
    <property type="match status" value="1"/>
</dbReference>
<gene>
    <name evidence="6" type="ORF">JCGZ_13126</name>
</gene>
<keyword evidence="4" id="KW-0732">Signal</keyword>
<keyword evidence="2" id="KW-0789">Thiol protease inhibitor</keyword>
<dbReference type="AlphaFoldDB" id="A0A067K8L1"/>
<evidence type="ECO:0000313" key="6">
    <source>
        <dbReference type="EMBL" id="KDP32576.1"/>
    </source>
</evidence>
<proteinExistence type="predicted"/>
<organism evidence="6 7">
    <name type="scientific">Jatropha curcas</name>
    <name type="common">Barbados nut</name>
    <dbReference type="NCBI Taxonomy" id="180498"/>
    <lineage>
        <taxon>Eukaryota</taxon>
        <taxon>Viridiplantae</taxon>
        <taxon>Streptophyta</taxon>
        <taxon>Embryophyta</taxon>
        <taxon>Tracheophyta</taxon>
        <taxon>Spermatophyta</taxon>
        <taxon>Magnoliopsida</taxon>
        <taxon>eudicotyledons</taxon>
        <taxon>Gunneridae</taxon>
        <taxon>Pentapetalae</taxon>
        <taxon>rosids</taxon>
        <taxon>fabids</taxon>
        <taxon>Malpighiales</taxon>
        <taxon>Euphorbiaceae</taxon>
        <taxon>Crotonoideae</taxon>
        <taxon>Jatropheae</taxon>
        <taxon>Jatropha</taxon>
    </lineage>
</organism>
<sequence length="197" mass="22057">MAKIVELLLLLASAFLFVSLANGYRGMVGGRTEVKDVETNQEVQDLGKFSVEEFNEQIHRHGNGGEELIFSEVVEAQRQVVSGIKYYLKIEAATKVNGEMKVFDSVVVVKAWLESKELISFEPDVKLRMCITRPKQSGDNSLSQSDESATDNAHKTKQHQTIKSLIYQAYGAYRHYNPCTGPTTQIPLRNNSNESDV</sequence>
<name>A0A067K8L1_JATCU</name>
<reference evidence="6 7" key="1">
    <citation type="journal article" date="2014" name="PLoS ONE">
        <title>Global Analysis of Gene Expression Profiles in Physic Nut (Jatropha curcas L.) Seedlings Exposed to Salt Stress.</title>
        <authorList>
            <person name="Zhang L."/>
            <person name="Zhang C."/>
            <person name="Wu P."/>
            <person name="Chen Y."/>
            <person name="Li M."/>
            <person name="Jiang H."/>
            <person name="Wu G."/>
        </authorList>
    </citation>
    <scope>NUCLEOTIDE SEQUENCE [LARGE SCALE GENOMIC DNA]</scope>
    <source>
        <strain evidence="7">cv. GZQX0401</strain>
        <tissue evidence="6">Young leaves</tissue>
    </source>
</reference>
<evidence type="ECO:0000256" key="1">
    <source>
        <dbReference type="ARBA" id="ARBA00022690"/>
    </source>
</evidence>
<dbReference type="PANTHER" id="PTHR47373:SF1">
    <property type="entry name" value="CYSTEINE PROTEINASE INHIBITOR 2"/>
    <property type="match status" value="1"/>
</dbReference>
<dbReference type="Gene3D" id="3.10.450.10">
    <property type="match status" value="1"/>
</dbReference>
<dbReference type="InterPro" id="IPR018073">
    <property type="entry name" value="Prot_inh_cystat_CS"/>
</dbReference>
<feature type="domain" description="Cystatin" evidence="5">
    <location>
        <begin position="26"/>
        <end position="124"/>
    </location>
</feature>
<feature type="signal peptide" evidence="4">
    <location>
        <begin position="1"/>
        <end position="23"/>
    </location>
</feature>
<accession>A0A067K8L1</accession>
<feature type="chain" id="PRO_5018777765" description="Cystatin domain-containing protein" evidence="4">
    <location>
        <begin position="24"/>
        <end position="197"/>
    </location>
</feature>
<dbReference type="STRING" id="180498.A0A067K8L1"/>
<dbReference type="Proteomes" id="UP000027138">
    <property type="component" value="Unassembled WGS sequence"/>
</dbReference>
<evidence type="ECO:0000313" key="7">
    <source>
        <dbReference type="Proteomes" id="UP000027138"/>
    </source>
</evidence>
<evidence type="ECO:0000256" key="3">
    <source>
        <dbReference type="SAM" id="MobiDB-lite"/>
    </source>
</evidence>
<dbReference type="PANTHER" id="PTHR47373">
    <property type="entry name" value="CYSTEINE PROTEINASE INHIBITOR 2"/>
    <property type="match status" value="1"/>
</dbReference>
<dbReference type="GO" id="GO:0004869">
    <property type="term" value="F:cysteine-type endopeptidase inhibitor activity"/>
    <property type="evidence" value="ECO:0007669"/>
    <property type="project" value="UniProtKB-KW"/>
</dbReference>